<gene>
    <name evidence="3" type="ORF">QFW77_17880</name>
</gene>
<keyword evidence="4" id="KW-1185">Reference proteome</keyword>
<feature type="region of interest" description="Disordered" evidence="1">
    <location>
        <begin position="284"/>
        <end position="324"/>
    </location>
</feature>
<feature type="domain" description="Sporulation stage II protein D amidase enhancer LytB N-terminal" evidence="2">
    <location>
        <begin position="350"/>
        <end position="435"/>
    </location>
</feature>
<name>A0ABT6JDZ7_9GAMM</name>
<sequence>MPIASDRGHHRRGASAPRAVVLLACAALLVLAAAYAQRASRGAAVETMVGESAQGAQAGASAPRRPARVGAPGLAAGKVAPRIRVRDSASGRALAARLVLEHAAGAAPPLDAHIPRSGARLPDTAPGEYLVTAAAPGQAPLAARIVFDTAPLPITLWLPPAATSTALHRQALAALDCGHCSLIGGHVYDRDSGVAVPGAVVAADGGQRAVTDAEGAFELLLRLPPAPDGAETPPASATLTISAGGYRRQQLERVALSPDAAHHIIDLERGSGVDRQDHGHVLANTRSGAGVEPGTGADVRAPHEPPGADRGKAHDPAGPDHAQRAARLARAAAVPVPASIRVGTGCSGRSCTGVSVYEFEDYVGRGLDDEWIASWDPDSLAAGAVAYRSYAAWYVANPVGAAYDICSSTSCQAFGSAAWSATVAAAAATRGVLLTRDGSSAAFAEYSAENNAWDDPSDGRSCSNPDLSCGNGRNGSPANGWPCLADEVGRGRGCFGHGRGMSQWGTQRWAADHGRGWRWIADHYYNGNGRPGGMRNAFLANLDPIAAEILEDFEAGAGRFDRQPTESGSTVGVSGASRAQRDCGVRRDGDCSLRVLLRDDPAVTADWSVRLLSGGGSPAANRPLPGDAGIGLWVYSGGTGMRIGIGIDDADGTERSTSRAIASNQWTWLEWNLADPAQWNAWVGGSDGAIDGARVTLDAIWLYRAQTAYDVNVYLDDVQIREGPRPPFAGGTLPPAFTTPADALRVRTAR</sequence>
<protein>
    <submittedName>
        <fullName evidence="3">SpoIID/LytB domain-containing protein</fullName>
    </submittedName>
</protein>
<dbReference type="RefSeq" id="WP_280576197.1">
    <property type="nucleotide sequence ID" value="NZ_JARXRM010000046.1"/>
</dbReference>
<dbReference type="Pfam" id="PF08486">
    <property type="entry name" value="SpoIID"/>
    <property type="match status" value="1"/>
</dbReference>
<evidence type="ECO:0000259" key="2">
    <source>
        <dbReference type="Pfam" id="PF08486"/>
    </source>
</evidence>
<evidence type="ECO:0000256" key="1">
    <source>
        <dbReference type="SAM" id="MobiDB-lite"/>
    </source>
</evidence>
<dbReference type="SUPFAM" id="SSF49464">
    <property type="entry name" value="Carboxypeptidase regulatory domain-like"/>
    <property type="match status" value="1"/>
</dbReference>
<proteinExistence type="predicted"/>
<accession>A0ABT6JDZ7</accession>
<comment type="caution">
    <text evidence="3">The sequence shown here is derived from an EMBL/GenBank/DDBJ whole genome shotgun (WGS) entry which is preliminary data.</text>
</comment>
<dbReference type="Gene3D" id="2.60.40.1120">
    <property type="entry name" value="Carboxypeptidase-like, regulatory domain"/>
    <property type="match status" value="1"/>
</dbReference>
<feature type="region of interest" description="Disordered" evidence="1">
    <location>
        <begin position="559"/>
        <end position="579"/>
    </location>
</feature>
<feature type="compositionally biased region" description="Basic and acidic residues" evidence="1">
    <location>
        <begin position="300"/>
        <end position="323"/>
    </location>
</feature>
<reference evidence="3 4" key="1">
    <citation type="submission" date="2023-04" db="EMBL/GenBank/DDBJ databases">
        <title>Luteimonas endophyticus RD2P54.</title>
        <authorList>
            <person name="Sun J.-Q."/>
        </authorList>
    </citation>
    <scope>NUCLEOTIDE SEQUENCE [LARGE SCALE GENOMIC DNA]</scope>
    <source>
        <strain evidence="3 4">RD2P54</strain>
    </source>
</reference>
<organism evidence="3 4">
    <name type="scientific">Luteimonas endophytica</name>
    <dbReference type="NCBI Taxonomy" id="3042023"/>
    <lineage>
        <taxon>Bacteria</taxon>
        <taxon>Pseudomonadati</taxon>
        <taxon>Pseudomonadota</taxon>
        <taxon>Gammaproteobacteria</taxon>
        <taxon>Lysobacterales</taxon>
        <taxon>Lysobacteraceae</taxon>
        <taxon>Luteimonas</taxon>
    </lineage>
</organism>
<evidence type="ECO:0000313" key="4">
    <source>
        <dbReference type="Proteomes" id="UP001156940"/>
    </source>
</evidence>
<evidence type="ECO:0000313" key="3">
    <source>
        <dbReference type="EMBL" id="MDH5824842.1"/>
    </source>
</evidence>
<dbReference type="InterPro" id="IPR013693">
    <property type="entry name" value="SpoIID/LytB_N"/>
</dbReference>
<dbReference type="InterPro" id="IPR008969">
    <property type="entry name" value="CarboxyPept-like_regulatory"/>
</dbReference>
<dbReference type="EMBL" id="JARXRM010000046">
    <property type="protein sequence ID" value="MDH5824842.1"/>
    <property type="molecule type" value="Genomic_DNA"/>
</dbReference>
<dbReference type="Proteomes" id="UP001156940">
    <property type="component" value="Unassembled WGS sequence"/>
</dbReference>